<gene>
    <name evidence="1" type="primary">menF_1</name>
    <name evidence="1" type="ORF">NCTC11938_04210</name>
</gene>
<evidence type="ECO:0000313" key="1">
    <source>
        <dbReference type="EMBL" id="SUC39932.1"/>
    </source>
</evidence>
<dbReference type="AlphaFoldDB" id="A0A379GG56"/>
<dbReference type="InterPro" id="IPR005801">
    <property type="entry name" value="ADC_synthase"/>
</dbReference>
<dbReference type="EC" id="5.4.4.2" evidence="1"/>
<evidence type="ECO:0000313" key="2">
    <source>
        <dbReference type="Proteomes" id="UP000254191"/>
    </source>
</evidence>
<dbReference type="Gene3D" id="3.60.120.10">
    <property type="entry name" value="Anthranilate synthase"/>
    <property type="match status" value="1"/>
</dbReference>
<dbReference type="EMBL" id="UGTS01000006">
    <property type="protein sequence ID" value="SUC39932.1"/>
    <property type="molecule type" value="Genomic_DNA"/>
</dbReference>
<name>A0A379GG56_PROMI</name>
<organism evidence="1 2">
    <name type="scientific">Proteus mirabilis</name>
    <dbReference type="NCBI Taxonomy" id="584"/>
    <lineage>
        <taxon>Bacteria</taxon>
        <taxon>Pseudomonadati</taxon>
        <taxon>Pseudomonadota</taxon>
        <taxon>Gammaproteobacteria</taxon>
        <taxon>Enterobacterales</taxon>
        <taxon>Morganellaceae</taxon>
        <taxon>Proteus</taxon>
    </lineage>
</organism>
<protein>
    <submittedName>
        <fullName evidence="1">Menaquinone-specific isochorismate synthase</fullName>
        <ecNumber evidence="1">5.4.4.2</ecNumber>
    </submittedName>
</protein>
<sequence>MEKVNPVFSTLYEKVKNINLTAQDDLLHLKVILPSEVSFSLLSWLAAQTYYPQFYWQHRDESEEVAACGQVKCFNHIRDAHRFLATHRHSLHADDVRIWD</sequence>
<dbReference type="Proteomes" id="UP000254191">
    <property type="component" value="Unassembled WGS sequence"/>
</dbReference>
<keyword evidence="1" id="KW-0413">Isomerase</keyword>
<reference evidence="1 2" key="1">
    <citation type="submission" date="2018-06" db="EMBL/GenBank/DDBJ databases">
        <authorList>
            <consortium name="Pathogen Informatics"/>
            <person name="Doyle S."/>
        </authorList>
    </citation>
    <scope>NUCLEOTIDE SEQUENCE [LARGE SCALE GENOMIC DNA]</scope>
    <source>
        <strain evidence="1 2">NCTC11938</strain>
    </source>
</reference>
<proteinExistence type="predicted"/>
<accession>A0A379GG56</accession>
<dbReference type="GO" id="GO:0008909">
    <property type="term" value="F:isochorismate synthase activity"/>
    <property type="evidence" value="ECO:0007669"/>
    <property type="project" value="UniProtKB-EC"/>
</dbReference>